<keyword evidence="9" id="KW-0067">ATP-binding</keyword>
<evidence type="ECO:0000256" key="8">
    <source>
        <dbReference type="ARBA" id="ARBA00022806"/>
    </source>
</evidence>
<dbReference type="SUPFAM" id="SSF52540">
    <property type="entry name" value="P-loop containing nucleoside triphosphate hydrolases"/>
    <property type="match status" value="2"/>
</dbReference>
<dbReference type="GO" id="GO:0051321">
    <property type="term" value="P:meiotic cell cycle"/>
    <property type="evidence" value="ECO:0007669"/>
    <property type="project" value="UniProtKB-KW"/>
</dbReference>
<dbReference type="STRING" id="224129.A0A1W4W8M7"/>
<dbReference type="InterPro" id="IPR008978">
    <property type="entry name" value="HSP20-like_chaperone"/>
</dbReference>
<dbReference type="OrthoDB" id="249932at2759"/>
<keyword evidence="5" id="KW-0547">Nucleotide-binding</keyword>
<feature type="domain" description="CS" evidence="16">
    <location>
        <begin position="1049"/>
        <end position="1134"/>
    </location>
</feature>
<dbReference type="SMART" id="SM00487">
    <property type="entry name" value="DEXDc"/>
    <property type="match status" value="1"/>
</dbReference>
<dbReference type="GO" id="GO:0016787">
    <property type="term" value="F:hydrolase activity"/>
    <property type="evidence" value="ECO:0007669"/>
    <property type="project" value="UniProtKB-KW"/>
</dbReference>
<evidence type="ECO:0000256" key="7">
    <source>
        <dbReference type="ARBA" id="ARBA00022801"/>
    </source>
</evidence>
<organism evidence="17 18">
    <name type="scientific">Agrilus planipennis</name>
    <name type="common">Emerald ash borer</name>
    <name type="synonym">Agrilus marcopoli</name>
    <dbReference type="NCBI Taxonomy" id="224129"/>
    <lineage>
        <taxon>Eukaryota</taxon>
        <taxon>Metazoa</taxon>
        <taxon>Ecdysozoa</taxon>
        <taxon>Arthropoda</taxon>
        <taxon>Hexapoda</taxon>
        <taxon>Insecta</taxon>
        <taxon>Pterygota</taxon>
        <taxon>Neoptera</taxon>
        <taxon>Endopterygota</taxon>
        <taxon>Coleoptera</taxon>
        <taxon>Polyphaga</taxon>
        <taxon>Elateriformia</taxon>
        <taxon>Buprestoidea</taxon>
        <taxon>Buprestidae</taxon>
        <taxon>Agrilinae</taxon>
        <taxon>Agrilus</taxon>
    </lineage>
</organism>
<dbReference type="PROSITE" id="PS50304">
    <property type="entry name" value="TUDOR"/>
    <property type="match status" value="1"/>
</dbReference>
<dbReference type="GeneID" id="108733657"/>
<proteinExistence type="predicted"/>
<gene>
    <name evidence="18" type="primary">LOC108733657</name>
</gene>
<evidence type="ECO:0000256" key="5">
    <source>
        <dbReference type="ARBA" id="ARBA00022741"/>
    </source>
</evidence>
<dbReference type="PANTHER" id="PTHR22655">
    <property type="entry name" value="ATP-DEPENDENT RNA HELICASE TDRD12-RELATED"/>
    <property type="match status" value="1"/>
</dbReference>
<dbReference type="Pfam" id="PF00271">
    <property type="entry name" value="Helicase_C"/>
    <property type="match status" value="1"/>
</dbReference>
<dbReference type="EC" id="3.6.4.13" evidence="1"/>
<dbReference type="InterPro" id="IPR027417">
    <property type="entry name" value="P-loop_NTPase"/>
</dbReference>
<sequence>MSQTSARFIKLQQKTKLESFASPKILIHGSSIPAPVEKVLSVPFDPEIHKSLDRLGFKEVRQVQMFTWPALRRRAHVFMVSGPKSGKSMAIIPAVASYLQERIERYINLPDNEVGPIAVVLCKGCESAEHIFDLYKKLFECIKGKPSMYMAIPPMDKTRLNQFYKQCDILVATPKTLFWLLHSRIVNLKRLCHFVIEDGDVILQKFSKEMELIFRNVQNMLEHRLCNYSVQMIVASEKWNVHLEKLIKKLNYIPTICINNYLEAALYGRVNFEFVFVKEHHKKMQVVDIIESKMHLHKTIILCNRQSEVKDVLEYLQLKSISAVEINSSNSKEEIYEYEKSWMNPNAQNFVLLCTDEVYRHFLNITDATLLIHYSLPSSWTYFSDRFKVMVDNISSPLSFKQMDENLYCKTYIFMDQSCEMQFPRLVQLLQRLDKTLPSKYMNYYYFKKRKEEAKRIEDKIELCKNIKIFGFCEKVKCPKRHVLSKQLDLNGFLPERGTINFTLLRVEEVNMFYVKLLQFTDTKGQLIKKYSEDYEEMEEKLNKSINLEQDYADDLVVGNYYAVFRDEKLKRCQLLRIVDDATNSIKKTKVIVKLLDYGPQIRVSSPLYNLPKEFLSITPRAFTLYFGNLVPPDGDEKWSTDCKSKLKNALLTVEYNNERSYFSSEVLLLLGHDLWVKNVYLYENIDTLRTTTTKMNVKKVLKDLKLVVEIEQPMDNLYKMCKEADIALPEFMVAEESSSKFFEQVKPNWAFLEGSLNYTEVFLCSVISPDRFFVRLKKFDDLLQLLEKEINAAIQKPFYPDNFVVTKGCSYLAKDKKTEEYRRAFVCEIENKVAKVFLVDYGITAIVPIETLKFLDESFIIKLPYQAIECHLYGVDPFGCSWQNNASKILCDYGFDEASKRTLYTYVYDNTKTGHLTFNLNYGVLLLCYNDKSKPIFINQLLVDCGEAVSSDDKSLDLNVTLPQSVNENEEELEEEPIEEVKNCDNSSLYDDSCSFCSSDIVVFDQDFFLEQFGIKINSATKEETKPAICDNPDKYLPVIKALPPAEYLTPAVNWYQTKERIYLTILLPSVDQFEMKLVREKFLHFWTIHNGREYRLDLIFYSKLKSNFKFSSGLNVKATFVKQEPAEWPRLECTPSHKKIKYDLTKIDFPEEMEKKLFLDLNINDDVECDMNEIIIGSDEDYSESDLEESTSD</sequence>
<dbReference type="GO" id="GO:0042078">
    <property type="term" value="P:germ-line stem cell division"/>
    <property type="evidence" value="ECO:0007669"/>
    <property type="project" value="TreeGrafter"/>
</dbReference>
<dbReference type="Pfam" id="PF00567">
    <property type="entry name" value="TUDOR"/>
    <property type="match status" value="2"/>
</dbReference>
<evidence type="ECO:0000256" key="4">
    <source>
        <dbReference type="ARBA" id="ARBA00022737"/>
    </source>
</evidence>
<keyword evidence="8 18" id="KW-0347">Helicase</keyword>
<evidence type="ECO:0000259" key="15">
    <source>
        <dbReference type="PROSITE" id="PS51192"/>
    </source>
</evidence>
<evidence type="ECO:0000256" key="12">
    <source>
        <dbReference type="ARBA" id="ARBA00023254"/>
    </source>
</evidence>
<dbReference type="InParanoid" id="A0A1W4W8M7"/>
<dbReference type="InterPro" id="IPR011545">
    <property type="entry name" value="DEAD/DEAH_box_helicase_dom"/>
</dbReference>
<dbReference type="InterPro" id="IPR007052">
    <property type="entry name" value="CS_dom"/>
</dbReference>
<evidence type="ECO:0000313" key="18">
    <source>
        <dbReference type="RefSeq" id="XP_018320411.1"/>
    </source>
</evidence>
<dbReference type="GO" id="GO:0007283">
    <property type="term" value="P:spermatogenesis"/>
    <property type="evidence" value="ECO:0007669"/>
    <property type="project" value="UniProtKB-KW"/>
</dbReference>
<evidence type="ECO:0000256" key="2">
    <source>
        <dbReference type="ARBA" id="ARBA00013352"/>
    </source>
</evidence>
<name>A0A1W4W8M7_AGRPL</name>
<feature type="domain" description="Tudor" evidence="14">
    <location>
        <begin position="803"/>
        <end position="863"/>
    </location>
</feature>
<evidence type="ECO:0000259" key="16">
    <source>
        <dbReference type="PROSITE" id="PS51203"/>
    </source>
</evidence>
<dbReference type="Pfam" id="PF00270">
    <property type="entry name" value="DEAD"/>
    <property type="match status" value="1"/>
</dbReference>
<dbReference type="Gene3D" id="2.60.40.790">
    <property type="match status" value="1"/>
</dbReference>
<dbReference type="GO" id="GO:0005524">
    <property type="term" value="F:ATP binding"/>
    <property type="evidence" value="ECO:0007669"/>
    <property type="project" value="UniProtKB-KW"/>
</dbReference>
<dbReference type="Gene3D" id="2.40.50.90">
    <property type="match status" value="1"/>
</dbReference>
<keyword evidence="10" id="KW-0744">Spermatogenesis</keyword>
<evidence type="ECO:0000256" key="1">
    <source>
        <dbReference type="ARBA" id="ARBA00012552"/>
    </source>
</evidence>
<dbReference type="Gene3D" id="3.40.50.300">
    <property type="entry name" value="P-loop containing nucleotide triphosphate hydrolases"/>
    <property type="match status" value="2"/>
</dbReference>
<dbReference type="FunCoup" id="A0A1W4W8M7">
    <property type="interactions" value="2"/>
</dbReference>
<evidence type="ECO:0000256" key="9">
    <source>
        <dbReference type="ARBA" id="ARBA00022840"/>
    </source>
</evidence>
<comment type="catalytic activity">
    <reaction evidence="13">
        <text>ATP + H2O = ADP + phosphate + H(+)</text>
        <dbReference type="Rhea" id="RHEA:13065"/>
        <dbReference type="ChEBI" id="CHEBI:15377"/>
        <dbReference type="ChEBI" id="CHEBI:15378"/>
        <dbReference type="ChEBI" id="CHEBI:30616"/>
        <dbReference type="ChEBI" id="CHEBI:43474"/>
        <dbReference type="ChEBI" id="CHEBI:456216"/>
        <dbReference type="EC" id="3.6.4.13"/>
    </reaction>
</comment>
<evidence type="ECO:0000256" key="13">
    <source>
        <dbReference type="ARBA" id="ARBA00047984"/>
    </source>
</evidence>
<dbReference type="GO" id="GO:0003676">
    <property type="term" value="F:nucleic acid binding"/>
    <property type="evidence" value="ECO:0007669"/>
    <property type="project" value="InterPro"/>
</dbReference>
<reference evidence="18" key="1">
    <citation type="submission" date="2025-08" db="UniProtKB">
        <authorList>
            <consortium name="RefSeq"/>
        </authorList>
    </citation>
    <scope>IDENTIFICATION</scope>
    <source>
        <tissue evidence="18">Entire body</tissue>
    </source>
</reference>
<evidence type="ECO:0000256" key="10">
    <source>
        <dbReference type="ARBA" id="ARBA00022871"/>
    </source>
</evidence>
<evidence type="ECO:0000259" key="14">
    <source>
        <dbReference type="PROSITE" id="PS50304"/>
    </source>
</evidence>
<dbReference type="SUPFAM" id="SSF63748">
    <property type="entry name" value="Tudor/PWWP/MBT"/>
    <property type="match status" value="2"/>
</dbReference>
<dbReference type="AlphaFoldDB" id="A0A1W4W8M7"/>
<keyword evidence="7" id="KW-0378">Hydrolase</keyword>
<dbReference type="InterPro" id="IPR014001">
    <property type="entry name" value="Helicase_ATP-bd"/>
</dbReference>
<dbReference type="PROSITE" id="PS51203">
    <property type="entry name" value="CS"/>
    <property type="match status" value="1"/>
</dbReference>
<dbReference type="InterPro" id="IPR002999">
    <property type="entry name" value="Tudor"/>
</dbReference>
<keyword evidence="4" id="KW-0677">Repeat</keyword>
<dbReference type="InterPro" id="IPR035437">
    <property type="entry name" value="SNase_OB-fold_sf"/>
</dbReference>
<dbReference type="InterPro" id="IPR001650">
    <property type="entry name" value="Helicase_C-like"/>
</dbReference>
<dbReference type="GO" id="GO:0003724">
    <property type="term" value="F:RNA helicase activity"/>
    <property type="evidence" value="ECO:0007669"/>
    <property type="project" value="UniProtKB-EC"/>
</dbReference>
<evidence type="ECO:0000313" key="17">
    <source>
        <dbReference type="Proteomes" id="UP000192223"/>
    </source>
</evidence>
<dbReference type="GO" id="GO:0005737">
    <property type="term" value="C:cytoplasm"/>
    <property type="evidence" value="ECO:0007669"/>
    <property type="project" value="UniProtKB-ARBA"/>
</dbReference>
<dbReference type="SUPFAM" id="SSF49764">
    <property type="entry name" value="HSP20-like chaperones"/>
    <property type="match status" value="1"/>
</dbReference>
<feature type="domain" description="Helicase ATP-binding" evidence="15">
    <location>
        <begin position="68"/>
        <end position="257"/>
    </location>
</feature>
<evidence type="ECO:0000256" key="3">
    <source>
        <dbReference type="ARBA" id="ARBA00022473"/>
    </source>
</evidence>
<dbReference type="Proteomes" id="UP000192223">
    <property type="component" value="Unplaced"/>
</dbReference>
<keyword evidence="11" id="KW-0943">RNA-mediated gene silencing</keyword>
<accession>A0A1W4W8M7</accession>
<dbReference type="SMART" id="SM00333">
    <property type="entry name" value="TUDOR"/>
    <property type="match status" value="2"/>
</dbReference>
<keyword evidence="6" id="KW-0221">Differentiation</keyword>
<dbReference type="Gene3D" id="2.30.30.140">
    <property type="match status" value="2"/>
</dbReference>
<keyword evidence="17" id="KW-1185">Reference proteome</keyword>
<evidence type="ECO:0000256" key="11">
    <source>
        <dbReference type="ARBA" id="ARBA00023158"/>
    </source>
</evidence>
<keyword evidence="3" id="KW-0217">Developmental protein</keyword>
<dbReference type="PROSITE" id="PS51192">
    <property type="entry name" value="HELICASE_ATP_BIND_1"/>
    <property type="match status" value="1"/>
</dbReference>
<dbReference type="KEGG" id="apln:108733657"/>
<dbReference type="PANTHER" id="PTHR22655:SF2">
    <property type="entry name" value="ATP-DEPENDENT RNA HELICASE TDRD12-RELATED"/>
    <property type="match status" value="1"/>
</dbReference>
<keyword evidence="12" id="KW-0469">Meiosis</keyword>
<dbReference type="RefSeq" id="XP_018320411.1">
    <property type="nucleotide sequence ID" value="XM_018464909.2"/>
</dbReference>
<evidence type="ECO:0000256" key="6">
    <source>
        <dbReference type="ARBA" id="ARBA00022782"/>
    </source>
</evidence>
<protein>
    <recommendedName>
        <fullName evidence="2">Probable ATP-dependent RNA helicase spindle-E</fullName>
        <ecNumber evidence="1">3.6.4.13</ecNumber>
    </recommendedName>
</protein>
<dbReference type="GO" id="GO:0031047">
    <property type="term" value="P:regulatory ncRNA-mediated gene silencing"/>
    <property type="evidence" value="ECO:0007669"/>
    <property type="project" value="UniProtKB-KW"/>
</dbReference>